<dbReference type="Proteomes" id="UP000290909">
    <property type="component" value="Chromosome"/>
</dbReference>
<dbReference type="GO" id="GO:0030246">
    <property type="term" value="F:carbohydrate binding"/>
    <property type="evidence" value="ECO:0007669"/>
    <property type="project" value="InterPro"/>
</dbReference>
<evidence type="ECO:0000313" key="2">
    <source>
        <dbReference type="Proteomes" id="UP000290909"/>
    </source>
</evidence>
<dbReference type="PANTHER" id="PTHR10091">
    <property type="entry name" value="ALDOSE-1-EPIMERASE"/>
    <property type="match status" value="1"/>
</dbReference>
<reference evidence="1 2" key="1">
    <citation type="submission" date="2019-01" db="EMBL/GenBank/DDBJ databases">
        <authorList>
            <consortium name="Pathogen Informatics"/>
        </authorList>
    </citation>
    <scope>NUCLEOTIDE SEQUENCE [LARGE SCALE GENOMIC DNA]</scope>
    <source>
        <strain evidence="1 2">NCTC10172</strain>
    </source>
</reference>
<dbReference type="PANTHER" id="PTHR10091:SF0">
    <property type="entry name" value="GALACTOSE MUTAROTASE"/>
    <property type="match status" value="1"/>
</dbReference>
<dbReference type="GO" id="GO:0005737">
    <property type="term" value="C:cytoplasm"/>
    <property type="evidence" value="ECO:0007669"/>
    <property type="project" value="TreeGrafter"/>
</dbReference>
<keyword evidence="2" id="KW-1185">Reference proteome</keyword>
<sequence length="298" mass="34207">MNIYTIENDKLKVILTDYAASVYQIYLKKDNELKAVLSTPKNITDFIDMQGSYGRTVGRTAGRLFKYNESMKYVDFKDEASLMHGGTNKFAAKYFTLDNMSDTSISFSLNVNSYEDQYTGNLSAKVTYSLEDTSLVVKHEALADEDSLLNMTFHPYFNLDQTENLSSHELVINAEYYLSQNEIGRFVEKVSVENTYRDYRNKKQLVINENNKLDGIFMFNDNYACTLSTKEIKMNVFSNYDSLVVYTQNKGASHDLTNALANTLHAGIAIECQKPQSILPIIKANEPYNYYIKYEFDF</sequence>
<dbReference type="Gene3D" id="2.70.98.10">
    <property type="match status" value="1"/>
</dbReference>
<dbReference type="STRING" id="1408416.GCA_000702765_00510"/>
<dbReference type="GO" id="GO:0004034">
    <property type="term" value="F:aldose 1-epimerase activity"/>
    <property type="evidence" value="ECO:0007669"/>
    <property type="project" value="UniProtKB-EC"/>
</dbReference>
<evidence type="ECO:0000313" key="1">
    <source>
        <dbReference type="EMBL" id="VEU83272.1"/>
    </source>
</evidence>
<gene>
    <name evidence="1" type="primary">galM</name>
    <name evidence="1" type="ORF">NCTC10172_01347</name>
</gene>
<dbReference type="SUPFAM" id="SSF74650">
    <property type="entry name" value="Galactose mutarotase-like"/>
    <property type="match status" value="1"/>
</dbReference>
<dbReference type="AlphaFoldDB" id="A0A449BLG9"/>
<dbReference type="RefSeq" id="WP_051658974.1">
    <property type="nucleotide sequence ID" value="NZ_LR215050.1"/>
</dbReference>
<dbReference type="EMBL" id="LR215050">
    <property type="protein sequence ID" value="VEU83272.1"/>
    <property type="molecule type" value="Genomic_DNA"/>
</dbReference>
<protein>
    <submittedName>
        <fullName evidence="1">Aldose 1-epimerase</fullName>
        <ecNumber evidence="1">5.1.3.3</ecNumber>
    </submittedName>
</protein>
<dbReference type="EC" id="5.1.3.3" evidence="1"/>
<organism evidence="1 2">
    <name type="scientific">Acholeplasma hippikon</name>
    <dbReference type="NCBI Taxonomy" id="264636"/>
    <lineage>
        <taxon>Bacteria</taxon>
        <taxon>Bacillati</taxon>
        <taxon>Mycoplasmatota</taxon>
        <taxon>Mollicutes</taxon>
        <taxon>Acholeplasmatales</taxon>
        <taxon>Acholeplasmataceae</taxon>
        <taxon>Acholeplasma</taxon>
    </lineage>
</organism>
<proteinExistence type="predicted"/>
<dbReference type="Pfam" id="PF01263">
    <property type="entry name" value="Aldose_epim"/>
    <property type="match status" value="1"/>
</dbReference>
<dbReference type="KEGG" id="ahk:NCTC10172_01347"/>
<dbReference type="GO" id="GO:0006006">
    <property type="term" value="P:glucose metabolic process"/>
    <property type="evidence" value="ECO:0007669"/>
    <property type="project" value="TreeGrafter"/>
</dbReference>
<keyword evidence="1" id="KW-0413">Isomerase</keyword>
<dbReference type="InterPro" id="IPR014718">
    <property type="entry name" value="GH-type_carb-bd"/>
</dbReference>
<dbReference type="GO" id="GO:0033499">
    <property type="term" value="P:galactose catabolic process via UDP-galactose, Leloir pathway"/>
    <property type="evidence" value="ECO:0007669"/>
    <property type="project" value="TreeGrafter"/>
</dbReference>
<accession>A0A449BLG9</accession>
<dbReference type="InterPro" id="IPR008183">
    <property type="entry name" value="Aldose_1/G6P_1-epimerase"/>
</dbReference>
<dbReference type="InterPro" id="IPR011013">
    <property type="entry name" value="Gal_mutarotase_sf_dom"/>
</dbReference>
<name>A0A449BLG9_9MOLU</name>